<keyword evidence="4" id="KW-0472">Membrane</keyword>
<dbReference type="Proteomes" id="UP000452235">
    <property type="component" value="Unassembled WGS sequence"/>
</dbReference>
<comment type="caution">
    <text evidence="6">The sequence shown here is derived from an EMBL/GenBank/DDBJ whole genome shotgun (WGS) entry which is preliminary data.</text>
</comment>
<dbReference type="OrthoDB" id="4490579at2759"/>
<dbReference type="GO" id="GO:0120029">
    <property type="term" value="P:proton export across plasma membrane"/>
    <property type="evidence" value="ECO:0007669"/>
    <property type="project" value="InterPro"/>
</dbReference>
<dbReference type="Pfam" id="PF00999">
    <property type="entry name" value="Na_H_Exchanger"/>
    <property type="match status" value="1"/>
</dbReference>
<feature type="domain" description="Cation/H+ exchanger transmembrane" evidence="5">
    <location>
        <begin position="24"/>
        <end position="426"/>
    </location>
</feature>
<comment type="subcellular location">
    <subcellularLocation>
        <location evidence="1">Membrane</location>
        <topology evidence="1">Multi-pass membrane protein</topology>
    </subcellularLocation>
</comment>
<protein>
    <submittedName>
        <fullName evidence="6">Cation/H+ exchanger</fullName>
    </submittedName>
</protein>
<dbReference type="PANTHER" id="PTHR31382:SF1">
    <property type="entry name" value="SODIUM ION_PROTON EXCHANGER (EUROFUNG)"/>
    <property type="match status" value="1"/>
</dbReference>
<evidence type="ECO:0000256" key="1">
    <source>
        <dbReference type="ARBA" id="ARBA00004141"/>
    </source>
</evidence>
<dbReference type="AlphaFoldDB" id="A0A5M3YV20"/>
<evidence type="ECO:0000256" key="4">
    <source>
        <dbReference type="ARBA" id="ARBA00023136"/>
    </source>
</evidence>
<keyword evidence="7" id="KW-1185">Reference proteome</keyword>
<dbReference type="VEuPathDB" id="FungiDB:ATEG_02401"/>
<keyword evidence="2" id="KW-0812">Transmembrane</keyword>
<dbReference type="GO" id="GO:0005886">
    <property type="term" value="C:plasma membrane"/>
    <property type="evidence" value="ECO:0007669"/>
    <property type="project" value="InterPro"/>
</dbReference>
<reference evidence="6 7" key="1">
    <citation type="submission" date="2020-01" db="EMBL/GenBank/DDBJ databases">
        <title>Aspergillus terreus IFO 6365 whole genome shotgun sequence.</title>
        <authorList>
            <person name="Kanamasa S."/>
            <person name="Takahashi H."/>
        </authorList>
    </citation>
    <scope>NUCLEOTIDE SEQUENCE [LARGE SCALE GENOMIC DNA]</scope>
    <source>
        <strain evidence="6 7">IFO 6365</strain>
    </source>
</reference>
<name>A0A5M3YV20_ASPTE</name>
<gene>
    <name evidence="6" type="ORF">ATEIFO6365_0002049700</name>
</gene>
<evidence type="ECO:0000256" key="3">
    <source>
        <dbReference type="ARBA" id="ARBA00022989"/>
    </source>
</evidence>
<dbReference type="PANTHER" id="PTHR31382">
    <property type="entry name" value="NA(+)/H(+) ANTIPORTER"/>
    <property type="match status" value="1"/>
</dbReference>
<dbReference type="GO" id="GO:0036376">
    <property type="term" value="P:sodium ion export across plasma membrane"/>
    <property type="evidence" value="ECO:0007669"/>
    <property type="project" value="InterPro"/>
</dbReference>
<evidence type="ECO:0000259" key="5">
    <source>
        <dbReference type="Pfam" id="PF00999"/>
    </source>
</evidence>
<organism evidence="6 7">
    <name type="scientific">Aspergillus terreus</name>
    <dbReference type="NCBI Taxonomy" id="33178"/>
    <lineage>
        <taxon>Eukaryota</taxon>
        <taxon>Fungi</taxon>
        <taxon>Dikarya</taxon>
        <taxon>Ascomycota</taxon>
        <taxon>Pezizomycotina</taxon>
        <taxon>Eurotiomycetes</taxon>
        <taxon>Eurotiomycetidae</taxon>
        <taxon>Eurotiales</taxon>
        <taxon>Aspergillaceae</taxon>
        <taxon>Aspergillus</taxon>
        <taxon>Aspergillus subgen. Circumdati</taxon>
    </lineage>
</organism>
<dbReference type="GO" id="GO:0015385">
    <property type="term" value="F:sodium:proton antiporter activity"/>
    <property type="evidence" value="ECO:0007669"/>
    <property type="project" value="InterPro"/>
</dbReference>
<dbReference type="InterPro" id="IPR004712">
    <property type="entry name" value="Na+/H+_antiporter_fungi"/>
</dbReference>
<keyword evidence="3" id="KW-1133">Transmembrane helix</keyword>
<proteinExistence type="predicted"/>
<dbReference type="EMBL" id="BLJY01000002">
    <property type="protein sequence ID" value="GFF13386.1"/>
    <property type="molecule type" value="Genomic_DNA"/>
</dbReference>
<evidence type="ECO:0000313" key="7">
    <source>
        <dbReference type="Proteomes" id="UP000452235"/>
    </source>
</evidence>
<sequence>MNFDPSDFNVICALLGLLMSVYGLLAYLIRERCYLSDALISFILGALLGPVTGLVDPMRLAQNDAGNIDRITSAFSRLVLGVQLVIVGIQLPKRYLIYEWRSLAVLLLPGLTCMWMISSILVWVVLPPVPFLHALAIGACISPTDPVLSSAIVKGAFADKYVPLDLRRLIIAESGANDGLGYPFLFLPLLILRYSNSETSGSGFWQVLSHWFGETWFYVILLSVVYGAVLGWWAQSMLHFTAMREYLDRETFTIFSISLSLLVLGTAGMANSDDILACFITGNSFTMNDWFRIQTMEDTLQPTIDLILNMSMFIWLGAVCPWSAFTDSSIVPLPRLILLAILILALRRLPVILTLRPWVRHIHTTRDALFMGFFGPIGVSAIFYYCLCIEYLETFQGGEAIPGLAASMRVVVWFLIMTSVVTGAWIIYTVGDAGSLVVRLIPTT</sequence>
<accession>A0A5M3YV20</accession>
<dbReference type="InterPro" id="IPR006153">
    <property type="entry name" value="Cation/H_exchanger_TM"/>
</dbReference>
<evidence type="ECO:0000256" key="2">
    <source>
        <dbReference type="ARBA" id="ARBA00022692"/>
    </source>
</evidence>
<evidence type="ECO:0000313" key="6">
    <source>
        <dbReference type="EMBL" id="GFF13386.1"/>
    </source>
</evidence>
<dbReference type="GO" id="GO:0042391">
    <property type="term" value="P:regulation of membrane potential"/>
    <property type="evidence" value="ECO:0007669"/>
    <property type="project" value="InterPro"/>
</dbReference>